<dbReference type="STRING" id="272633.gene:10731654"/>
<dbReference type="EMBL" id="BA000026">
    <property type="protein sequence ID" value="BAC44327.1"/>
    <property type="molecule type" value="Genomic_DNA"/>
</dbReference>
<proteinExistence type="predicted"/>
<accession>Q8EVM5</accession>
<reference evidence="1 2" key="1">
    <citation type="journal article" date="2002" name="Nucleic Acids Res.">
        <title>The complete genomic sequence of Mycoplasma penetrans, an intracellular bacterial pathogen in humans.</title>
        <authorList>
            <person name="Sasaki Y."/>
            <person name="Ishikawa J."/>
            <person name="Yamashita A."/>
            <person name="Oshima K."/>
            <person name="Kenri T."/>
            <person name="Furuya K."/>
            <person name="Yoshino C."/>
            <person name="Horino A."/>
            <person name="Shiba T."/>
            <person name="Sasaki T."/>
            <person name="Hattori M."/>
        </authorList>
    </citation>
    <scope>NUCLEOTIDE SEQUENCE [LARGE SCALE GENOMIC DNA]</scope>
    <source>
        <strain evidence="1 2">HF-2</strain>
    </source>
</reference>
<dbReference type="AlphaFoldDB" id="Q8EVM5"/>
<dbReference type="HOGENOM" id="CLU_2343695_0_0_14"/>
<protein>
    <submittedName>
        <fullName evidence="1">Uncharacterized protein</fullName>
    </submittedName>
</protein>
<evidence type="ECO:0000313" key="2">
    <source>
        <dbReference type="Proteomes" id="UP000002522"/>
    </source>
</evidence>
<gene>
    <name evidence="1" type="ordered locus">MYPE5380</name>
</gene>
<keyword evidence="2" id="KW-1185">Reference proteome</keyword>
<dbReference type="Proteomes" id="UP000002522">
    <property type="component" value="Chromosome"/>
</dbReference>
<sequence length="97" mass="11043">MKQWFEENQNKDNFNPYYFLDSKTLWGLGGSTENDFQPVSYVDNSAEIITANLNNTDGRKVGFNKVYSFKITLTPKWGHAWTDGTSASKTIVAYGVY</sequence>
<name>Q8EVM5_MALP2</name>
<evidence type="ECO:0000313" key="1">
    <source>
        <dbReference type="EMBL" id="BAC44327.1"/>
    </source>
</evidence>
<dbReference type="InParanoid" id="Q8EVM5"/>
<dbReference type="KEGG" id="mpe:MYPE5380"/>
<dbReference type="RefSeq" id="WP_011077361.1">
    <property type="nucleotide sequence ID" value="NC_004432.1"/>
</dbReference>
<organism evidence="1 2">
    <name type="scientific">Malacoplasma penetrans (strain HF-2)</name>
    <name type="common">Mycoplasma penetrans</name>
    <dbReference type="NCBI Taxonomy" id="272633"/>
    <lineage>
        <taxon>Bacteria</taxon>
        <taxon>Bacillati</taxon>
        <taxon>Mycoplasmatota</taxon>
        <taxon>Mycoplasmoidales</taxon>
        <taxon>Mycoplasmoidaceae</taxon>
        <taxon>Malacoplasma</taxon>
    </lineage>
</organism>